<keyword evidence="2" id="KW-0812">Transmembrane</keyword>
<dbReference type="InterPro" id="IPR040411">
    <property type="entry name" value="At5g23160-like"/>
</dbReference>
<keyword evidence="2" id="KW-1133">Transmembrane helix</keyword>
<evidence type="ECO:0000313" key="3">
    <source>
        <dbReference type="EMBL" id="KAK4373465.1"/>
    </source>
</evidence>
<dbReference type="PANTHER" id="PTHR34379">
    <property type="entry name" value="OS07G0553800 PROTEIN"/>
    <property type="match status" value="1"/>
</dbReference>
<comment type="caution">
    <text evidence="3">The sequence shown here is derived from an EMBL/GenBank/DDBJ whole genome shotgun (WGS) entry which is preliminary data.</text>
</comment>
<evidence type="ECO:0000256" key="2">
    <source>
        <dbReference type="SAM" id="Phobius"/>
    </source>
</evidence>
<dbReference type="EMBL" id="JAVYJV010000004">
    <property type="protein sequence ID" value="KAK4373465.1"/>
    <property type="molecule type" value="Genomic_DNA"/>
</dbReference>
<dbReference type="PANTHER" id="PTHR34379:SF3">
    <property type="entry name" value="PROTEIN, PUTATIVE-RELATED"/>
    <property type="match status" value="1"/>
</dbReference>
<accession>A0AAE1VUK6</accession>
<proteinExistence type="predicted"/>
<evidence type="ECO:0008006" key="5">
    <source>
        <dbReference type="Google" id="ProtNLM"/>
    </source>
</evidence>
<feature type="transmembrane region" description="Helical" evidence="2">
    <location>
        <begin position="224"/>
        <end position="255"/>
    </location>
</feature>
<name>A0AAE1VUK6_9SOLA</name>
<dbReference type="Proteomes" id="UP001291623">
    <property type="component" value="Unassembled WGS sequence"/>
</dbReference>
<evidence type="ECO:0000313" key="4">
    <source>
        <dbReference type="Proteomes" id="UP001291623"/>
    </source>
</evidence>
<reference evidence="3" key="1">
    <citation type="submission" date="2023-12" db="EMBL/GenBank/DDBJ databases">
        <title>Genome assembly of Anisodus tanguticus.</title>
        <authorList>
            <person name="Wang Y.-J."/>
        </authorList>
    </citation>
    <scope>NUCLEOTIDE SEQUENCE</scope>
    <source>
        <strain evidence="3">KB-2021</strain>
        <tissue evidence="3">Leaf</tissue>
    </source>
</reference>
<organism evidence="3 4">
    <name type="scientific">Anisodus tanguticus</name>
    <dbReference type="NCBI Taxonomy" id="243964"/>
    <lineage>
        <taxon>Eukaryota</taxon>
        <taxon>Viridiplantae</taxon>
        <taxon>Streptophyta</taxon>
        <taxon>Embryophyta</taxon>
        <taxon>Tracheophyta</taxon>
        <taxon>Spermatophyta</taxon>
        <taxon>Magnoliopsida</taxon>
        <taxon>eudicotyledons</taxon>
        <taxon>Gunneridae</taxon>
        <taxon>Pentapetalae</taxon>
        <taxon>asterids</taxon>
        <taxon>lamiids</taxon>
        <taxon>Solanales</taxon>
        <taxon>Solanaceae</taxon>
        <taxon>Solanoideae</taxon>
        <taxon>Hyoscyameae</taxon>
        <taxon>Anisodus</taxon>
    </lineage>
</organism>
<sequence length="306" mass="34515">MAQLEFDRPKKKKPRKYDFLGCFGFSIIEKKLVTVNKSTGGKKKRKPLFSLSKFVREHSSAAKTIPVDISGKFDNLSSREIHVVKPEKVKTPTITTVDVTQVPVKGQSQTNIHEKVINKTKDHETQDNIIHKKNKSMNHLLDNVHDYSTCRNEFSRSVTISSSHNLSHFINSTKDKHEIKLSHSASLPPPKRKKSAAATATGKVNDERSSQRQEQALSDNFDSIIGMSILMVTLLIMLFWGKACAIISTCAWFYFLPRFRPENEATVAGKIGRVADGVDMNSEEYKKKVVLEGFLERNHKNGVGFL</sequence>
<feature type="region of interest" description="Disordered" evidence="1">
    <location>
        <begin position="182"/>
        <end position="213"/>
    </location>
</feature>
<keyword evidence="4" id="KW-1185">Reference proteome</keyword>
<keyword evidence="2" id="KW-0472">Membrane</keyword>
<protein>
    <recommendedName>
        <fullName evidence="5">Transmembrane protein</fullName>
    </recommendedName>
</protein>
<gene>
    <name evidence="3" type="ORF">RND71_008849</name>
</gene>
<evidence type="ECO:0000256" key="1">
    <source>
        <dbReference type="SAM" id="MobiDB-lite"/>
    </source>
</evidence>
<dbReference type="AlphaFoldDB" id="A0AAE1VUK6"/>